<accession>A0A2Z4RSZ2</accession>
<protein>
    <submittedName>
        <fullName evidence="2">Uncharacterized protein</fullName>
    </submittedName>
</protein>
<name>A0A2Z4RSZ2_PSEPU</name>
<dbReference type="Proteomes" id="UP000250299">
    <property type="component" value="Chromosome"/>
</dbReference>
<evidence type="ECO:0000313" key="3">
    <source>
        <dbReference type="Proteomes" id="UP000250299"/>
    </source>
</evidence>
<reference evidence="2 3" key="1">
    <citation type="submission" date="2018-05" db="EMBL/GenBank/DDBJ databases">
        <title>Whole genome sequence of Pseudomonas putida JBC17.</title>
        <authorList>
            <person name="Lee Y.H."/>
            <person name="David K."/>
        </authorList>
    </citation>
    <scope>NUCLEOTIDE SEQUENCE [LARGE SCALE GENOMIC DNA]</scope>
    <source>
        <strain evidence="2 3">JBC17</strain>
    </source>
</reference>
<evidence type="ECO:0000256" key="1">
    <source>
        <dbReference type="SAM" id="Phobius"/>
    </source>
</evidence>
<feature type="transmembrane region" description="Helical" evidence="1">
    <location>
        <begin position="50"/>
        <end position="76"/>
    </location>
</feature>
<dbReference type="AlphaFoldDB" id="A0A2Z4RSZ2"/>
<proteinExistence type="predicted"/>
<dbReference type="EMBL" id="CP029693">
    <property type="protein sequence ID" value="AWY43765.1"/>
    <property type="molecule type" value="Genomic_DNA"/>
</dbReference>
<evidence type="ECO:0000313" key="2">
    <source>
        <dbReference type="EMBL" id="AWY43765.1"/>
    </source>
</evidence>
<organism evidence="2 3">
    <name type="scientific">Pseudomonas putida</name>
    <name type="common">Arthrobacter siderocapsulatus</name>
    <dbReference type="NCBI Taxonomy" id="303"/>
    <lineage>
        <taxon>Bacteria</taxon>
        <taxon>Pseudomonadati</taxon>
        <taxon>Pseudomonadota</taxon>
        <taxon>Gammaproteobacteria</taxon>
        <taxon>Pseudomonadales</taxon>
        <taxon>Pseudomonadaceae</taxon>
        <taxon>Pseudomonas</taxon>
    </lineage>
</organism>
<gene>
    <name evidence="2" type="ORF">DKY63_29130</name>
</gene>
<keyword evidence="1" id="KW-1133">Transmembrane helix</keyword>
<keyword evidence="1" id="KW-0472">Membrane</keyword>
<keyword evidence="1" id="KW-0812">Transmembrane</keyword>
<sequence length="77" mass="8471">MSGSLQEVIGTSRAEVAIPKPLAWLLLRCSESTFFESSKPEIEALWNHPLLLGVTFGIGILTLGSAMTLILMEWLVR</sequence>